<dbReference type="PANTHER" id="PTHR43470:SF3">
    <property type="entry name" value="PHOSPHATE TRANSPORT SYSTEM PERMEASE PROTEIN PSTA-RELATED"/>
    <property type="match status" value="1"/>
</dbReference>
<dbReference type="CDD" id="cd06261">
    <property type="entry name" value="TM_PBP2"/>
    <property type="match status" value="1"/>
</dbReference>
<dbReference type="InterPro" id="IPR005672">
    <property type="entry name" value="Phosphate_PstA"/>
</dbReference>
<feature type="transmembrane region" description="Helical" evidence="8">
    <location>
        <begin position="66"/>
        <end position="92"/>
    </location>
</feature>
<dbReference type="NCBIfam" id="TIGR00974">
    <property type="entry name" value="3a0107s02c"/>
    <property type="match status" value="1"/>
</dbReference>
<gene>
    <name evidence="10" type="primary">pstA</name>
    <name evidence="10" type="ORF">R6Y95_04405</name>
</gene>
<feature type="transmembrane region" description="Helical" evidence="8">
    <location>
        <begin position="189"/>
        <end position="207"/>
    </location>
</feature>
<feature type="transmembrane region" description="Helical" evidence="8">
    <location>
        <begin position="12"/>
        <end position="38"/>
    </location>
</feature>
<keyword evidence="5 8" id="KW-0812">Transmembrane</keyword>
<dbReference type="Proteomes" id="UP001626603">
    <property type="component" value="Chromosome"/>
</dbReference>
<comment type="similarity">
    <text evidence="2 8">Belongs to the binding-protein-dependent transport system permease family. CysTW subfamily.</text>
</comment>
<keyword evidence="6 8" id="KW-1133">Transmembrane helix</keyword>
<protein>
    <recommendedName>
        <fullName evidence="8">Phosphate transport system permease protein PstA</fullName>
    </recommendedName>
</protein>
<evidence type="ECO:0000256" key="5">
    <source>
        <dbReference type="ARBA" id="ARBA00022692"/>
    </source>
</evidence>
<evidence type="ECO:0000259" key="9">
    <source>
        <dbReference type="PROSITE" id="PS50928"/>
    </source>
</evidence>
<dbReference type="GO" id="GO:0005886">
    <property type="term" value="C:plasma membrane"/>
    <property type="evidence" value="ECO:0007669"/>
    <property type="project" value="UniProtKB-SubCell"/>
</dbReference>
<organism evidence="10 11">
    <name type="scientific">Methanoculleus palmolei</name>
    <dbReference type="NCBI Taxonomy" id="72612"/>
    <lineage>
        <taxon>Archaea</taxon>
        <taxon>Methanobacteriati</taxon>
        <taxon>Methanobacteriota</taxon>
        <taxon>Stenosarchaea group</taxon>
        <taxon>Methanomicrobia</taxon>
        <taxon>Methanomicrobiales</taxon>
        <taxon>Methanomicrobiaceae</taxon>
        <taxon>Methanoculleus</taxon>
    </lineage>
</organism>
<evidence type="ECO:0000313" key="11">
    <source>
        <dbReference type="Proteomes" id="UP001626603"/>
    </source>
</evidence>
<keyword evidence="3" id="KW-0813">Transport</keyword>
<dbReference type="InterPro" id="IPR035906">
    <property type="entry name" value="MetI-like_sf"/>
</dbReference>
<feature type="transmembrane region" description="Helical" evidence="8">
    <location>
        <begin position="273"/>
        <end position="294"/>
    </location>
</feature>
<dbReference type="AlphaFoldDB" id="A0ABD8ABN9"/>
<feature type="transmembrane region" description="Helical" evidence="8">
    <location>
        <begin position="104"/>
        <end position="131"/>
    </location>
</feature>
<evidence type="ECO:0000256" key="4">
    <source>
        <dbReference type="ARBA" id="ARBA00022475"/>
    </source>
</evidence>
<dbReference type="PROSITE" id="PS50928">
    <property type="entry name" value="ABC_TM1"/>
    <property type="match status" value="1"/>
</dbReference>
<dbReference type="SUPFAM" id="SSF161098">
    <property type="entry name" value="MetI-like"/>
    <property type="match status" value="1"/>
</dbReference>
<proteinExistence type="inferred from homology"/>
<keyword evidence="7 8" id="KW-0472">Membrane</keyword>
<dbReference type="Gene3D" id="1.10.3720.10">
    <property type="entry name" value="MetI-like"/>
    <property type="match status" value="1"/>
</dbReference>
<reference evidence="10 11" key="1">
    <citation type="submission" date="2023-10" db="EMBL/GenBank/DDBJ databases">
        <title>The complete genome sequence of Methanoculleus palmolei DSM 4273.</title>
        <authorList>
            <person name="Lai S.-J."/>
            <person name="You Y.-T."/>
            <person name="Chen S.-C."/>
        </authorList>
    </citation>
    <scope>NUCLEOTIDE SEQUENCE [LARGE SCALE GENOMIC DNA]</scope>
    <source>
        <strain evidence="10 11">DSM 4273</strain>
    </source>
</reference>
<sequence length="300" mass="32352">MATRTMRKAEELFFKLFCTAATVLSVLVLFLILGTVTIEALPSLSLYFLITPESASPGLGGAIGNAVVGTLIISVCSTLIATPLALGTAIYLQRYAPDNRFTRLLRFLIEVLSGTPSIVLGIVGLMILVYYMRAYTGGFSLISGSIALAILILPVIERAIEDAIATVPKSLEEGSYALGATKWQTIRNVTIPTVISGILTGIILGFGRAAEESAVVILTAGYTQFFPELAIRSNENLIFGIKLYPLQDLVGTLPYAVYHAYENSNVVKLSDGFAAAFILIGVVFLINLTARILLRRYRYG</sequence>
<dbReference type="PANTHER" id="PTHR43470">
    <property type="entry name" value="PHOSPHATE TRANSPORT SYSTEM PERMEASE PROTEIN PSTA-RELATED"/>
    <property type="match status" value="1"/>
</dbReference>
<feature type="transmembrane region" description="Helical" evidence="8">
    <location>
        <begin position="137"/>
        <end position="156"/>
    </location>
</feature>
<feature type="domain" description="ABC transmembrane type-1" evidence="9">
    <location>
        <begin position="67"/>
        <end position="290"/>
    </location>
</feature>
<dbReference type="InterPro" id="IPR000515">
    <property type="entry name" value="MetI-like"/>
</dbReference>
<accession>A0ABD8ABN9</accession>
<keyword evidence="11" id="KW-1185">Reference proteome</keyword>
<evidence type="ECO:0000256" key="1">
    <source>
        <dbReference type="ARBA" id="ARBA00004651"/>
    </source>
</evidence>
<keyword evidence="4 8" id="KW-1003">Cell membrane</keyword>
<evidence type="ECO:0000256" key="7">
    <source>
        <dbReference type="ARBA" id="ARBA00023136"/>
    </source>
</evidence>
<dbReference type="Pfam" id="PF00528">
    <property type="entry name" value="BPD_transp_1"/>
    <property type="match status" value="1"/>
</dbReference>
<evidence type="ECO:0000313" key="10">
    <source>
        <dbReference type="EMBL" id="WOX56582.1"/>
    </source>
</evidence>
<name>A0ABD8ABN9_9EURY</name>
<comment type="subcellular location">
    <subcellularLocation>
        <location evidence="1 8">Cell membrane</location>
        <topology evidence="1 8">Multi-pass membrane protein</topology>
    </subcellularLocation>
</comment>
<evidence type="ECO:0000256" key="2">
    <source>
        <dbReference type="ARBA" id="ARBA00007069"/>
    </source>
</evidence>
<evidence type="ECO:0000256" key="6">
    <source>
        <dbReference type="ARBA" id="ARBA00022989"/>
    </source>
</evidence>
<evidence type="ECO:0000256" key="8">
    <source>
        <dbReference type="RuleBase" id="RU363043"/>
    </source>
</evidence>
<evidence type="ECO:0000256" key="3">
    <source>
        <dbReference type="ARBA" id="ARBA00022448"/>
    </source>
</evidence>
<dbReference type="EMBL" id="CP137641">
    <property type="protein sequence ID" value="WOX56582.1"/>
    <property type="molecule type" value="Genomic_DNA"/>
</dbReference>